<dbReference type="InterPro" id="IPR007349">
    <property type="entry name" value="DUF418"/>
</dbReference>
<dbReference type="AlphaFoldDB" id="A0AAW9ACX9"/>
<name>A0AAW9ACX9_9BACL</name>
<keyword evidence="1" id="KW-0812">Transmembrane</keyword>
<dbReference type="PANTHER" id="PTHR30590">
    <property type="entry name" value="INNER MEMBRANE PROTEIN"/>
    <property type="match status" value="1"/>
</dbReference>
<feature type="transmembrane region" description="Helical" evidence="1">
    <location>
        <begin position="60"/>
        <end position="78"/>
    </location>
</feature>
<evidence type="ECO:0000259" key="2">
    <source>
        <dbReference type="Pfam" id="PF04235"/>
    </source>
</evidence>
<keyword evidence="4" id="KW-1185">Reference proteome</keyword>
<feature type="transmembrane region" description="Helical" evidence="1">
    <location>
        <begin position="144"/>
        <end position="166"/>
    </location>
</feature>
<feature type="transmembrane region" description="Helical" evidence="1">
    <location>
        <begin position="99"/>
        <end position="115"/>
    </location>
</feature>
<feature type="transmembrane region" description="Helical" evidence="1">
    <location>
        <begin position="241"/>
        <end position="259"/>
    </location>
</feature>
<keyword evidence="1" id="KW-1133">Transmembrane helix</keyword>
<protein>
    <submittedName>
        <fullName evidence="3">DUF418 domain-containing protein</fullName>
    </submittedName>
</protein>
<comment type="caution">
    <text evidence="3">The sequence shown here is derived from an EMBL/GenBank/DDBJ whole genome shotgun (WGS) entry which is preliminary data.</text>
</comment>
<dbReference type="InterPro" id="IPR052529">
    <property type="entry name" value="Bact_Transport_Assoc"/>
</dbReference>
<gene>
    <name evidence="3" type="ORF">QTL97_08620</name>
</gene>
<evidence type="ECO:0000313" key="3">
    <source>
        <dbReference type="EMBL" id="MDW0116996.1"/>
    </source>
</evidence>
<feature type="transmembrane region" description="Helical" evidence="1">
    <location>
        <begin position="121"/>
        <end position="137"/>
    </location>
</feature>
<dbReference type="EMBL" id="JAUBDJ010000004">
    <property type="protein sequence ID" value="MDW0116996.1"/>
    <property type="molecule type" value="Genomic_DNA"/>
</dbReference>
<reference evidence="3 4" key="1">
    <citation type="submission" date="2023-06" db="EMBL/GenBank/DDBJ databases">
        <title>Sporosarcina sp. nov., isolated from Korean traditional fermented seafood 'Jeotgal'.</title>
        <authorList>
            <person name="Yang A.I."/>
            <person name="Shin N.-R."/>
        </authorList>
    </citation>
    <scope>NUCLEOTIDE SEQUENCE [LARGE SCALE GENOMIC DNA]</scope>
    <source>
        <strain evidence="3 4">KCTC43456</strain>
    </source>
</reference>
<feature type="transmembrane region" description="Helical" evidence="1">
    <location>
        <begin position="346"/>
        <end position="365"/>
    </location>
</feature>
<accession>A0AAW9ACX9</accession>
<dbReference type="PANTHER" id="PTHR30590:SF2">
    <property type="entry name" value="INNER MEMBRANE PROTEIN"/>
    <property type="match status" value="1"/>
</dbReference>
<sequence>MRVSPTIGSRIDSLDMLRGFALLGILIANMLIFHSPYFYIDAQTYFGTPGDQESYKLINIFIEASFYPIFAMLFGYGLNMQYDKANANGANYAPMMAKRLAILLAFGLVHALFVWSGDVLFTYAIMGFIMIAAVRIPKKWLLWIAALVYLIPSLLLIGVIYLMTIYDPNQLMEGFSDIQQIERAITAYGHGTYVEVLAFRISEWLLFGMTGTFMGVFMILPLIMIGAAFSKMKLFERASEWKGRIALVTILSLTIGIFIKSWPYMDTHTSYNTLIQQLIGGPILAIGYAGIIILLCQLPIFMTIFRPVSKAGRMSLTTYLMQSVIGTLLFYNYGLGLYGKVDIETGTMIAVGIFAIQVIFAELWLMKFRMGPFEWLWRKGTYGRDAFGRNLPKKEENGKVL</sequence>
<proteinExistence type="predicted"/>
<feature type="domain" description="DUF418" evidence="2">
    <location>
        <begin position="231"/>
        <end position="383"/>
    </location>
</feature>
<dbReference type="Proteomes" id="UP001271648">
    <property type="component" value="Unassembled WGS sequence"/>
</dbReference>
<organism evidence="3 4">
    <name type="scientific">Sporosarcina thermotolerans</name>
    <dbReference type="NCBI Taxonomy" id="633404"/>
    <lineage>
        <taxon>Bacteria</taxon>
        <taxon>Bacillati</taxon>
        <taxon>Bacillota</taxon>
        <taxon>Bacilli</taxon>
        <taxon>Bacillales</taxon>
        <taxon>Caryophanaceae</taxon>
        <taxon>Sporosarcina</taxon>
    </lineage>
</organism>
<feature type="transmembrane region" description="Helical" evidence="1">
    <location>
        <begin position="204"/>
        <end position="229"/>
    </location>
</feature>
<evidence type="ECO:0000256" key="1">
    <source>
        <dbReference type="SAM" id="Phobius"/>
    </source>
</evidence>
<dbReference type="Pfam" id="PF04235">
    <property type="entry name" value="DUF418"/>
    <property type="match status" value="1"/>
</dbReference>
<evidence type="ECO:0000313" key="4">
    <source>
        <dbReference type="Proteomes" id="UP001271648"/>
    </source>
</evidence>
<feature type="transmembrane region" description="Helical" evidence="1">
    <location>
        <begin position="20"/>
        <end position="40"/>
    </location>
</feature>
<dbReference type="RefSeq" id="WP_317940630.1">
    <property type="nucleotide sequence ID" value="NZ_JAUBDJ010000004.1"/>
</dbReference>
<feature type="transmembrane region" description="Helical" evidence="1">
    <location>
        <begin position="279"/>
        <end position="304"/>
    </location>
</feature>
<feature type="transmembrane region" description="Helical" evidence="1">
    <location>
        <begin position="316"/>
        <end position="334"/>
    </location>
</feature>
<keyword evidence="1" id="KW-0472">Membrane</keyword>